<evidence type="ECO:0000256" key="3">
    <source>
        <dbReference type="ARBA" id="ARBA00010085"/>
    </source>
</evidence>
<accession>A0ABT7HAG4</accession>
<dbReference type="InterPro" id="IPR011050">
    <property type="entry name" value="Pectin_lyase_fold/virulence"/>
</dbReference>
<keyword evidence="6" id="KW-0413">Isomerase</keyword>
<feature type="domain" description="Right handed beta helix" evidence="8">
    <location>
        <begin position="277"/>
        <end position="419"/>
    </location>
</feature>
<evidence type="ECO:0000256" key="1">
    <source>
        <dbReference type="ARBA" id="ARBA00001550"/>
    </source>
</evidence>
<proteinExistence type="inferred from homology"/>
<dbReference type="InterPro" id="IPR006626">
    <property type="entry name" value="PbH1"/>
</dbReference>
<organism evidence="9 10">
    <name type="scientific">Marinobacter albus</name>
    <dbReference type="NCBI Taxonomy" id="3030833"/>
    <lineage>
        <taxon>Bacteria</taxon>
        <taxon>Pseudomonadati</taxon>
        <taxon>Pseudomonadota</taxon>
        <taxon>Gammaproteobacteria</taxon>
        <taxon>Pseudomonadales</taxon>
        <taxon>Marinobacteraceae</taxon>
        <taxon>Marinobacter</taxon>
    </lineage>
</organism>
<dbReference type="EC" id="5.1.3.37" evidence="4"/>
<dbReference type="NCBIfam" id="TIGR03804">
    <property type="entry name" value="para_beta_helix"/>
    <property type="match status" value="1"/>
</dbReference>
<evidence type="ECO:0000256" key="6">
    <source>
        <dbReference type="ARBA" id="ARBA00023235"/>
    </source>
</evidence>
<gene>
    <name evidence="9" type="ORF">QQF73_06845</name>
</gene>
<evidence type="ECO:0000256" key="2">
    <source>
        <dbReference type="ARBA" id="ARBA00005182"/>
    </source>
</evidence>
<evidence type="ECO:0000256" key="5">
    <source>
        <dbReference type="ARBA" id="ARBA00022841"/>
    </source>
</evidence>
<dbReference type="InterPro" id="IPR022441">
    <property type="entry name" value="Para_beta_helix_rpt-2"/>
</dbReference>
<comment type="pathway">
    <text evidence="2">Glycan biosynthesis; alginate biosynthesis.</text>
</comment>
<keyword evidence="10" id="KW-1185">Reference proteome</keyword>
<comment type="similarity">
    <text evidence="3">Belongs to the D-mannuronate C5-epimerase family.</text>
</comment>
<evidence type="ECO:0000256" key="7">
    <source>
        <dbReference type="SAM" id="SignalP"/>
    </source>
</evidence>
<dbReference type="Pfam" id="PF13229">
    <property type="entry name" value="Beta_helix"/>
    <property type="match status" value="1"/>
</dbReference>
<sequence length="518" mass="56683">MNFQHLLAPVFLMASAWLHAASGASDGSGTPPPAVAPEDESYVFEVQSGDLLNRERPTLPDLSRFSAQQIEAHLRQRPDAPGIVRIERMVGIPALDDFLEGEQAREWVIRQFSFPKAIVIKAGRATLEDVYRQINNGRVMERLAEGVYLARLPIAIMQGATLVIRGETLRLSEERGAFLASDGGFFLINGRLEGWREAANGPATYQASEAFRPFYTGWGGSETFVHGSELAHLGYNMTKSYGFSVAQYSEDDNAILQRSAPTGWLIESGFTDLYFGFYSSQAEDVAIINNLYRNSIANGIDPHDHSQRLIIAGNEVRGTRENHGIFISGQVNGSWIFGNRSHHNGRSGIVLARQSSGNVVADNVVSDNQGDGIGLYESPDNLLWGNRLIKNQSNGIRVRNSTDVLLYRNVALLNGTYGIFGQLKDLSDTDRDFAEDAYRFAVSMTVVGGKLAANASGPLASDNPQYLSLFDVEMRFPGTEGGIQFDGALGIHQSAILDALINQQQAVTLRPAPRVSLN</sequence>
<protein>
    <recommendedName>
        <fullName evidence="4">mannuronan 5-epimerase</fullName>
        <ecNumber evidence="4">5.1.3.37</ecNumber>
    </recommendedName>
</protein>
<evidence type="ECO:0000256" key="4">
    <source>
        <dbReference type="ARBA" id="ARBA00012124"/>
    </source>
</evidence>
<dbReference type="InterPro" id="IPR012334">
    <property type="entry name" value="Pectin_lyas_fold"/>
</dbReference>
<dbReference type="Proteomes" id="UP001223547">
    <property type="component" value="Unassembled WGS sequence"/>
</dbReference>
<evidence type="ECO:0000313" key="9">
    <source>
        <dbReference type="EMBL" id="MDK9557338.1"/>
    </source>
</evidence>
<dbReference type="EMBL" id="JASSQD010000001">
    <property type="protein sequence ID" value="MDK9557338.1"/>
    <property type="molecule type" value="Genomic_DNA"/>
</dbReference>
<reference evidence="9 10" key="1">
    <citation type="submission" date="2023-05" db="EMBL/GenBank/DDBJ databases">
        <title>Marinobacter albus sp. nov., a marine bacterium isolated from sand in a coastal intertidal zone of huludao.</title>
        <authorList>
            <person name="Deng T."/>
        </authorList>
    </citation>
    <scope>NUCLEOTIDE SEQUENCE [LARGE SCALE GENOMIC DNA]</scope>
    <source>
        <strain evidence="9 10">M216</strain>
    </source>
</reference>
<comment type="catalytic activity">
    <reaction evidence="1">
        <text>[(1-&gt;4)-beta-D-mannuronosyl](n) = [alginate](n)</text>
        <dbReference type="Rhea" id="RHEA:45572"/>
        <dbReference type="Rhea" id="RHEA-COMP:11264"/>
        <dbReference type="Rhea" id="RHEA-COMP:11270"/>
        <dbReference type="ChEBI" id="CHEBI:58187"/>
        <dbReference type="ChEBI" id="CHEBI:85311"/>
        <dbReference type="EC" id="5.1.3.37"/>
    </reaction>
</comment>
<comment type="caution">
    <text evidence="9">The sequence shown here is derived from an EMBL/GenBank/DDBJ whole genome shotgun (WGS) entry which is preliminary data.</text>
</comment>
<feature type="chain" id="PRO_5045841267" description="mannuronan 5-epimerase" evidence="7">
    <location>
        <begin position="21"/>
        <end position="518"/>
    </location>
</feature>
<dbReference type="RefSeq" id="WP_285367720.1">
    <property type="nucleotide sequence ID" value="NZ_JASSQD010000001.1"/>
</dbReference>
<name>A0ABT7HAG4_9GAMM</name>
<keyword evidence="7" id="KW-0732">Signal</keyword>
<keyword evidence="5" id="KW-0016">Alginate biosynthesis</keyword>
<evidence type="ECO:0000313" key="10">
    <source>
        <dbReference type="Proteomes" id="UP001223547"/>
    </source>
</evidence>
<dbReference type="SUPFAM" id="SSF51126">
    <property type="entry name" value="Pectin lyase-like"/>
    <property type="match status" value="1"/>
</dbReference>
<dbReference type="InterPro" id="IPR039448">
    <property type="entry name" value="Beta_helix"/>
</dbReference>
<dbReference type="SMART" id="SM00710">
    <property type="entry name" value="PbH1"/>
    <property type="match status" value="5"/>
</dbReference>
<dbReference type="Gene3D" id="2.160.20.10">
    <property type="entry name" value="Single-stranded right-handed beta-helix, Pectin lyase-like"/>
    <property type="match status" value="1"/>
</dbReference>
<feature type="signal peptide" evidence="7">
    <location>
        <begin position="1"/>
        <end position="20"/>
    </location>
</feature>
<evidence type="ECO:0000259" key="8">
    <source>
        <dbReference type="Pfam" id="PF13229"/>
    </source>
</evidence>